<sequence length="809" mass="90075">MLAPKCPNNMETELAEVEALILLTDEDEFELDDKVVADPVVHAPQVATPLCVTTTVTTSVRTANPTTPPPSNIPAAHTAITEAPASLDSPTAPTTLPSTTAAPTPIRKGCQTMLQFVKAQDTQTPTKDSTDVVHDLGGVKDVGEIIADELGNNIPEVKISWLRSIYRKVASESRIEDFLETSGHYNHENERWVNLPEVATREHVLYSPFCEIFNSIFEAFDLSGPMGSVRKAIDTHRKHLKHGGLRPTKHFSSPDISIKGSGPSFVLPTGDVDIGFDNMLNICVIYTRQIFIHQPNRRYVRCMVLTEKRARVFHFDRSGAQYTELFDIHDDPYLFVRLVIGLCTTNERLLGLDDTVQWTVGPNGIRTGGTLRTVGPDQAPVTYSLLINEKPWFRSSLRGRGIVCWPVKNENGERLVVKDYWMSEGRRPEYELLEELKDVPGVCQMVSYEEAREQTKNFRGPTRTFSKDAFHNCIAIRLTLKAYGTSIDNFTSPEEMLAALRDTIAAHHVVVSRGLFHRDICHNNILIGLQGVEGKLGERGMLMDFDMAIGPLAGKTTSDISKGFKSGILLFQSAIIAKGMKTKSTKFPAHDHLDELEAFFWLFCFLVLTHNPTGGEGPKTSFHEIMQAMMDPNHAEGAKTNFLKSDFLPEEAQAEMYEGWRDICMGLFLEWREITATAYSKKAKLFYFKPEPLEDGTVPNRFSKALDDVNGIYERILGLLDDALKKALDKSAKSAPAPRIVRLRARSLKRLKSASEKAPGTSESGSNKRRASEPEDVEDSPTRPKRACPPSRIPGLSALSQSAVYDNEI</sequence>
<dbReference type="Pfam" id="PF17667">
    <property type="entry name" value="Pkinase_fungal"/>
    <property type="match status" value="1"/>
</dbReference>
<dbReference type="SUPFAM" id="SSF56112">
    <property type="entry name" value="Protein kinase-like (PK-like)"/>
    <property type="match status" value="1"/>
</dbReference>
<evidence type="ECO:0000313" key="3">
    <source>
        <dbReference type="EMBL" id="RXW17448.1"/>
    </source>
</evidence>
<dbReference type="InterPro" id="IPR011009">
    <property type="entry name" value="Kinase-like_dom_sf"/>
</dbReference>
<evidence type="ECO:0000313" key="4">
    <source>
        <dbReference type="Proteomes" id="UP000290288"/>
    </source>
</evidence>
<dbReference type="STRING" id="2316362.A0A4V1Q359"/>
<reference evidence="3 4" key="1">
    <citation type="submission" date="2019-01" db="EMBL/GenBank/DDBJ databases">
        <title>Draft genome sequence of Psathyrella aberdarensis IHI B618.</title>
        <authorList>
            <person name="Buettner E."/>
            <person name="Kellner H."/>
        </authorList>
    </citation>
    <scope>NUCLEOTIDE SEQUENCE [LARGE SCALE GENOMIC DNA]</scope>
    <source>
        <strain evidence="3 4">IHI B618</strain>
    </source>
</reference>
<evidence type="ECO:0000259" key="2">
    <source>
        <dbReference type="Pfam" id="PF17667"/>
    </source>
</evidence>
<evidence type="ECO:0000256" key="1">
    <source>
        <dbReference type="SAM" id="MobiDB-lite"/>
    </source>
</evidence>
<keyword evidence="4" id="KW-1185">Reference proteome</keyword>
<dbReference type="AlphaFoldDB" id="A0A4V1Q359"/>
<protein>
    <recommendedName>
        <fullName evidence="2">Fungal-type protein kinase domain-containing protein</fullName>
    </recommendedName>
</protein>
<dbReference type="EMBL" id="SDEE01000339">
    <property type="protein sequence ID" value="RXW17448.1"/>
    <property type="molecule type" value="Genomic_DNA"/>
</dbReference>
<dbReference type="PANTHER" id="PTHR38248:SF2">
    <property type="entry name" value="FUNK1 11"/>
    <property type="match status" value="1"/>
</dbReference>
<proteinExistence type="predicted"/>
<dbReference type="Proteomes" id="UP000290288">
    <property type="component" value="Unassembled WGS sequence"/>
</dbReference>
<feature type="region of interest" description="Disordered" evidence="1">
    <location>
        <begin position="751"/>
        <end position="809"/>
    </location>
</feature>
<dbReference type="PANTHER" id="PTHR38248">
    <property type="entry name" value="FUNK1 6"/>
    <property type="match status" value="1"/>
</dbReference>
<dbReference type="InterPro" id="IPR040976">
    <property type="entry name" value="Pkinase_fungal"/>
</dbReference>
<organism evidence="3 4">
    <name type="scientific">Candolleomyces aberdarensis</name>
    <dbReference type="NCBI Taxonomy" id="2316362"/>
    <lineage>
        <taxon>Eukaryota</taxon>
        <taxon>Fungi</taxon>
        <taxon>Dikarya</taxon>
        <taxon>Basidiomycota</taxon>
        <taxon>Agaricomycotina</taxon>
        <taxon>Agaricomycetes</taxon>
        <taxon>Agaricomycetidae</taxon>
        <taxon>Agaricales</taxon>
        <taxon>Agaricineae</taxon>
        <taxon>Psathyrellaceae</taxon>
        <taxon>Candolleomyces</taxon>
    </lineage>
</organism>
<comment type="caution">
    <text evidence="3">The sequence shown here is derived from an EMBL/GenBank/DDBJ whole genome shotgun (WGS) entry which is preliminary data.</text>
</comment>
<dbReference type="OrthoDB" id="3185297at2759"/>
<accession>A0A4V1Q359</accession>
<feature type="domain" description="Fungal-type protein kinase" evidence="2">
    <location>
        <begin position="284"/>
        <end position="606"/>
    </location>
</feature>
<feature type="compositionally biased region" description="Polar residues" evidence="1">
    <location>
        <begin position="798"/>
        <end position="809"/>
    </location>
</feature>
<gene>
    <name evidence="3" type="ORF">EST38_g8400</name>
</gene>
<name>A0A4V1Q359_9AGAR</name>